<accession>A0ACC3ASX6</accession>
<organism evidence="1 2">
    <name type="scientific">Aspergillus melleus</name>
    <dbReference type="NCBI Taxonomy" id="138277"/>
    <lineage>
        <taxon>Eukaryota</taxon>
        <taxon>Fungi</taxon>
        <taxon>Dikarya</taxon>
        <taxon>Ascomycota</taxon>
        <taxon>Pezizomycotina</taxon>
        <taxon>Eurotiomycetes</taxon>
        <taxon>Eurotiomycetidae</taxon>
        <taxon>Eurotiales</taxon>
        <taxon>Aspergillaceae</taxon>
        <taxon>Aspergillus</taxon>
        <taxon>Aspergillus subgen. Circumdati</taxon>
    </lineage>
</organism>
<keyword evidence="2" id="KW-1185">Reference proteome</keyword>
<dbReference type="Proteomes" id="UP001177260">
    <property type="component" value="Unassembled WGS sequence"/>
</dbReference>
<evidence type="ECO:0000313" key="2">
    <source>
        <dbReference type="Proteomes" id="UP001177260"/>
    </source>
</evidence>
<dbReference type="EMBL" id="JAOPJF010000077">
    <property type="protein sequence ID" value="KAK1140661.1"/>
    <property type="molecule type" value="Genomic_DNA"/>
</dbReference>
<sequence length="832" mass="90063">MADSHRQSQHLLPDSSRSNSPAPELTSPENEGPAAFWSPLGRHPSVDRGYLHESPHDPASQPAIGLGITSHAPSTTPSAAPSRDASPAPPPVTSTARDPTPPTPDDEAGGRHASQATLVSPMMRCPTQKGIQQRRLSWVPLTILTLAIYATIVSGIYLVIALVRPRYGRAIGADGAVVPATATLLSALFAKTVELSYVTVCVAFLGQVLSRRALTQGSRGITISDMSMRSWIMQPGALIVHWETLRYSAATVLGAITLTATVVAMLYTTAAEALVSPKLRMGPMQQRLLAGNVSTTFANPYYLADNCPALIHKDQDPDYQGTTCLDMQHVGQAYHNYQMYLGEWGERSSTSTAPRPLPTGSLHDNTTLTGSWIERTNLTELSQKHGRLVNNITAAMPHGGILSVTSYTANKLPDPQSLSGEGNFELEASALAPAVNVLCVGMNKSELAPLVYTEWPDVGDKFDAVKWPNDPPDDIPVYPSWLNRTVVDDLFGWGPKYGQRPPVFGKLPRPYNTLLNTTGRYPADSIYLLGATAADTNPPYVLCALKAKQSPRCVTQYNATASGSQLSTRCEDSSNPLQLDQRRPSAPDAQWEPDWKNIASEWATSLSLGTGITDSRASNSRLLMQLVPTEMTLDPTLPSVAEALAVMAGSTLIMSSTSAPFEPGWNSSEASLTTPVPQSFSANVRSIGYASGSSQRWQGVFYVILIFAFITSAICLAFMLFEVRGRQVTDFTDPQNLFTLAMNSPATPRLQGACGAGPQGPQLKERWVVAMEEDHEHYYLRTPGEDPLGPPKRSATAISMASMEVEDPKAISPAMNEYRQLSTQRSFLSRFY</sequence>
<reference evidence="1 2" key="1">
    <citation type="journal article" date="2023" name="ACS Omega">
        <title>Identification of the Neoaspergillic Acid Biosynthesis Gene Cluster by Establishing an In Vitro CRISPR-Ribonucleoprotein Genetic System in Aspergillus melleus.</title>
        <authorList>
            <person name="Yuan B."/>
            <person name="Grau M.F."/>
            <person name="Murata R.M."/>
            <person name="Torok T."/>
            <person name="Venkateswaran K."/>
            <person name="Stajich J.E."/>
            <person name="Wang C.C.C."/>
        </authorList>
    </citation>
    <scope>NUCLEOTIDE SEQUENCE [LARGE SCALE GENOMIC DNA]</scope>
    <source>
        <strain evidence="1 2">IMV 1140</strain>
    </source>
</reference>
<gene>
    <name evidence="1" type="ORF">N8T08_009974</name>
</gene>
<evidence type="ECO:0000313" key="1">
    <source>
        <dbReference type="EMBL" id="KAK1140661.1"/>
    </source>
</evidence>
<protein>
    <submittedName>
        <fullName evidence="1">Uncharacterized protein</fullName>
    </submittedName>
</protein>
<proteinExistence type="predicted"/>
<name>A0ACC3ASX6_9EURO</name>
<comment type="caution">
    <text evidence="1">The sequence shown here is derived from an EMBL/GenBank/DDBJ whole genome shotgun (WGS) entry which is preliminary data.</text>
</comment>